<organism evidence="2 3">
    <name type="scientific">Mycoplasmopsis ciconiae</name>
    <dbReference type="NCBI Taxonomy" id="561067"/>
    <lineage>
        <taxon>Bacteria</taxon>
        <taxon>Bacillati</taxon>
        <taxon>Mycoplasmatota</taxon>
        <taxon>Mycoplasmoidales</taxon>
        <taxon>Metamycoplasmataceae</taxon>
        <taxon>Mycoplasmopsis</taxon>
    </lineage>
</organism>
<dbReference type="Proteomes" id="UP001344817">
    <property type="component" value="Unassembled WGS sequence"/>
</dbReference>
<sequence>MFTTEIIINVDINRIYLDLIKENLDVNKLSFDIDKHLLVLQKLENKHLKKYEIDYEQINIPVALDILSRKNYLDFYSAQANKINLKSLENSVYLVKMPDNTITLIFQMQKETLANIKEDLASILTDFLEFLTDEQIKEFKWLLYNNQYINKKYFNFKIITNQTNKNITSVEQILDNNDTIVQVDEFFEYFEINSAYISEVAIAYSYLFWGQYYYRKNLDFYTRLKIMNIDQISLDQQLNTQKDYINQNFIVQIYNVENLESNISIPSLINQDLNLKAKELFKNIKKYIDEQNISLKNNNVKKMLKSEIIAIWAIIGSALFSTAGIWQVTTWIQDKAIENNYLGHWNILWILSLTLSLIIMLGALIYGSFKLFHIFKNTKKINNLNLIDKNNTQILNKLNSNINNINSNDIAQFNINILKLKKEQE</sequence>
<reference evidence="2" key="1">
    <citation type="submission" date="2024-01" db="EMBL/GenBank/DDBJ databases">
        <title>Genome sequence of Mycoplasma ciconiae type strain DSM 25251.</title>
        <authorList>
            <person name="Spergser J."/>
        </authorList>
    </citation>
    <scope>NUCLEOTIDE SEQUENCE [LARGE SCALE GENOMIC DNA]</scope>
    <source>
        <strain evidence="2">DSM 25251</strain>
    </source>
</reference>
<name>A0ABU7MM60_9BACT</name>
<accession>A0ABU7MM60</accession>
<proteinExistence type="predicted"/>
<keyword evidence="1" id="KW-0812">Transmembrane</keyword>
<gene>
    <name evidence="2" type="ORF">V2E24_02090</name>
</gene>
<keyword evidence="1" id="KW-1133">Transmembrane helix</keyword>
<dbReference type="RefSeq" id="WP_330500770.1">
    <property type="nucleotide sequence ID" value="NZ_JAZDWZ010000005.1"/>
</dbReference>
<keyword evidence="3" id="KW-1185">Reference proteome</keyword>
<feature type="transmembrane region" description="Helical" evidence="1">
    <location>
        <begin position="347"/>
        <end position="369"/>
    </location>
</feature>
<evidence type="ECO:0000313" key="2">
    <source>
        <dbReference type="EMBL" id="MEE3928358.1"/>
    </source>
</evidence>
<evidence type="ECO:0000256" key="1">
    <source>
        <dbReference type="SAM" id="Phobius"/>
    </source>
</evidence>
<dbReference type="EMBL" id="JAZDWZ010000005">
    <property type="protein sequence ID" value="MEE3928358.1"/>
    <property type="molecule type" value="Genomic_DNA"/>
</dbReference>
<comment type="caution">
    <text evidence="2">The sequence shown here is derived from an EMBL/GenBank/DDBJ whole genome shotgun (WGS) entry which is preliminary data.</text>
</comment>
<keyword evidence="1" id="KW-0472">Membrane</keyword>
<feature type="transmembrane region" description="Helical" evidence="1">
    <location>
        <begin position="308"/>
        <end position="327"/>
    </location>
</feature>
<evidence type="ECO:0000313" key="3">
    <source>
        <dbReference type="Proteomes" id="UP001344817"/>
    </source>
</evidence>
<protein>
    <submittedName>
        <fullName evidence="2">Uncharacterized protein</fullName>
    </submittedName>
</protein>